<dbReference type="OrthoDB" id="3335528at2759"/>
<accession>A0A4Y8DGW5</accession>
<dbReference type="Pfam" id="PF03069">
    <property type="entry name" value="FmdA_AmdA"/>
    <property type="match status" value="2"/>
</dbReference>
<protein>
    <recommendedName>
        <fullName evidence="3">Formamidase</fullName>
    </recommendedName>
</protein>
<dbReference type="Gene3D" id="2.60.120.580">
    <property type="entry name" value="Acetamidase/Formamidase-like domains"/>
    <property type="match status" value="1"/>
</dbReference>
<name>A0A4Y8DGW5_9HELO</name>
<dbReference type="PANTHER" id="PTHR31891">
    <property type="entry name" value="FORMAMIDASE C869.04-RELATED"/>
    <property type="match status" value="1"/>
</dbReference>
<dbReference type="PANTHER" id="PTHR31891:SF1">
    <property type="entry name" value="FORMAMIDASE C869.04-RELATED"/>
    <property type="match status" value="1"/>
</dbReference>
<evidence type="ECO:0000313" key="2">
    <source>
        <dbReference type="Proteomes" id="UP000297299"/>
    </source>
</evidence>
<dbReference type="AlphaFoldDB" id="A0A4Y8DGW5"/>
<keyword evidence="2" id="KW-1185">Reference proteome</keyword>
<dbReference type="InterPro" id="IPR004304">
    <property type="entry name" value="FmdA_AmdA"/>
</dbReference>
<evidence type="ECO:0000313" key="1">
    <source>
        <dbReference type="EMBL" id="TEY83819.1"/>
    </source>
</evidence>
<reference evidence="1 2" key="1">
    <citation type="submission" date="2017-11" db="EMBL/GenBank/DDBJ databases">
        <title>Comparative genomics of Botrytis spp.</title>
        <authorList>
            <person name="Valero-Jimenez C.A."/>
            <person name="Tapia P."/>
            <person name="Veloso J."/>
            <person name="Silva-Moreno E."/>
            <person name="Staats M."/>
            <person name="Valdes J.H."/>
            <person name="Van Kan J.A.L."/>
        </authorList>
    </citation>
    <scope>NUCLEOTIDE SEQUENCE [LARGE SCALE GENOMIC DNA]</scope>
    <source>
        <strain evidence="1 2">MUCL2830</strain>
    </source>
</reference>
<dbReference type="Gene3D" id="2.40.10.120">
    <property type="match status" value="1"/>
</dbReference>
<evidence type="ECO:0008006" key="3">
    <source>
        <dbReference type="Google" id="ProtNLM"/>
    </source>
</evidence>
<sequence length="318" mass="34066">MAHKFHINTTHIHMKWDRSLTPALTVDSGSEISFDLLDGGSNQITDTSDITAVQNFNVSKGDPAFGPVYIDSASPGDVLKVEFLSLKPADYGWTACLPGSFEFGLLADEYPEASLKIWDLSKGEDFAVFKEGIHVPIKPFLGVVGVAPGEDGEFSTIPPYDTGGNIDCKYITQGSVLYLPVKVPGALFSCGDGHAAQGDGEVCGTAIETPMKATIRLTVEKSKPWVQSPHFLVPPQPVTVDKGEYAALGIDSDLREASRKALRGLIAWLVAEKGLKSQEAYMLSSVAANLKIAEIVDMPNYAVACSLPLSIFVGAPYI</sequence>
<dbReference type="Gene3D" id="3.10.28.20">
    <property type="entry name" value="Acetamidase/Formamidase-like domains"/>
    <property type="match status" value="1"/>
</dbReference>
<dbReference type="GO" id="GO:0016811">
    <property type="term" value="F:hydrolase activity, acting on carbon-nitrogen (but not peptide) bonds, in linear amides"/>
    <property type="evidence" value="ECO:0007669"/>
    <property type="project" value="InterPro"/>
</dbReference>
<gene>
    <name evidence="1" type="ORF">BOTCAL_0024g00280</name>
</gene>
<dbReference type="SUPFAM" id="SSF141130">
    <property type="entry name" value="Acetamidase/Formamidase-like"/>
    <property type="match status" value="1"/>
</dbReference>
<dbReference type="STRING" id="38488.A0A4Y8DGW5"/>
<organism evidence="1 2">
    <name type="scientific">Botryotinia calthae</name>
    <dbReference type="NCBI Taxonomy" id="38488"/>
    <lineage>
        <taxon>Eukaryota</taxon>
        <taxon>Fungi</taxon>
        <taxon>Dikarya</taxon>
        <taxon>Ascomycota</taxon>
        <taxon>Pezizomycotina</taxon>
        <taxon>Leotiomycetes</taxon>
        <taxon>Helotiales</taxon>
        <taxon>Sclerotiniaceae</taxon>
        <taxon>Botryotinia</taxon>
    </lineage>
</organism>
<dbReference type="EMBL" id="PHWZ01000024">
    <property type="protein sequence ID" value="TEY83819.1"/>
    <property type="molecule type" value="Genomic_DNA"/>
</dbReference>
<comment type="caution">
    <text evidence="1">The sequence shown here is derived from an EMBL/GenBank/DDBJ whole genome shotgun (WGS) entry which is preliminary data.</text>
</comment>
<proteinExistence type="predicted"/>
<dbReference type="Proteomes" id="UP000297299">
    <property type="component" value="Unassembled WGS sequence"/>
</dbReference>